<evidence type="ECO:0000313" key="1">
    <source>
        <dbReference type="EMBL" id="VDM27905.1"/>
    </source>
</evidence>
<dbReference type="Proteomes" id="UP000050794">
    <property type="component" value="Unassembled WGS sequence"/>
</dbReference>
<reference evidence="3" key="1">
    <citation type="submission" date="2016-06" db="UniProtKB">
        <authorList>
            <consortium name="WormBaseParasite"/>
        </authorList>
    </citation>
    <scope>IDENTIFICATION</scope>
</reference>
<proteinExistence type="predicted"/>
<name>A0A183U1G9_TOXCA</name>
<sequence length="73" mass="8605">MAIKKMLERPQRKCEDYRHRCAEEQKQDSGMCQNVMETDQRATSTLTDCRQSEQTLRVVENSPPLMWLKMDGI</sequence>
<dbReference type="AlphaFoldDB" id="A0A183U1G9"/>
<organism evidence="2 3">
    <name type="scientific">Toxocara canis</name>
    <name type="common">Canine roundworm</name>
    <dbReference type="NCBI Taxonomy" id="6265"/>
    <lineage>
        <taxon>Eukaryota</taxon>
        <taxon>Metazoa</taxon>
        <taxon>Ecdysozoa</taxon>
        <taxon>Nematoda</taxon>
        <taxon>Chromadorea</taxon>
        <taxon>Rhabditida</taxon>
        <taxon>Spirurina</taxon>
        <taxon>Ascaridomorpha</taxon>
        <taxon>Ascaridoidea</taxon>
        <taxon>Toxocaridae</taxon>
        <taxon>Toxocara</taxon>
    </lineage>
</organism>
<dbReference type="WBParaSite" id="TCNE_0000233901-mRNA-1">
    <property type="protein sequence ID" value="TCNE_0000233901-mRNA-1"/>
    <property type="gene ID" value="TCNE_0000233901"/>
</dbReference>
<evidence type="ECO:0000313" key="2">
    <source>
        <dbReference type="Proteomes" id="UP000050794"/>
    </source>
</evidence>
<evidence type="ECO:0000313" key="3">
    <source>
        <dbReference type="WBParaSite" id="TCNE_0000233901-mRNA-1"/>
    </source>
</evidence>
<keyword evidence="2" id="KW-1185">Reference proteome</keyword>
<reference evidence="1 2" key="2">
    <citation type="submission" date="2018-11" db="EMBL/GenBank/DDBJ databases">
        <authorList>
            <consortium name="Pathogen Informatics"/>
        </authorList>
    </citation>
    <scope>NUCLEOTIDE SEQUENCE [LARGE SCALE GENOMIC DNA]</scope>
</reference>
<gene>
    <name evidence="1" type="ORF">TCNE_LOCUS2339</name>
</gene>
<protein>
    <submittedName>
        <fullName evidence="1 3">Uncharacterized protein</fullName>
    </submittedName>
</protein>
<dbReference type="EMBL" id="UYWY01002273">
    <property type="protein sequence ID" value="VDM27905.1"/>
    <property type="molecule type" value="Genomic_DNA"/>
</dbReference>
<accession>A0A183U1G9</accession>